<proteinExistence type="predicted"/>
<name>A0A0K2UDA8_LEPSM</name>
<reference evidence="2" key="1">
    <citation type="submission" date="2014-05" db="EMBL/GenBank/DDBJ databases">
        <authorList>
            <person name="Chronopoulou M."/>
        </authorList>
    </citation>
    <scope>NUCLEOTIDE SEQUENCE</scope>
    <source>
        <tissue evidence="2">Whole organism</tissue>
    </source>
</reference>
<evidence type="ECO:0000256" key="1">
    <source>
        <dbReference type="SAM" id="Phobius"/>
    </source>
</evidence>
<keyword evidence="1" id="KW-1133">Transmembrane helix</keyword>
<organism evidence="2">
    <name type="scientific">Lepeophtheirus salmonis</name>
    <name type="common">Salmon louse</name>
    <name type="synonym">Caligus salmonis</name>
    <dbReference type="NCBI Taxonomy" id="72036"/>
    <lineage>
        <taxon>Eukaryota</taxon>
        <taxon>Metazoa</taxon>
        <taxon>Ecdysozoa</taxon>
        <taxon>Arthropoda</taxon>
        <taxon>Crustacea</taxon>
        <taxon>Multicrustacea</taxon>
        <taxon>Hexanauplia</taxon>
        <taxon>Copepoda</taxon>
        <taxon>Siphonostomatoida</taxon>
        <taxon>Caligidae</taxon>
        <taxon>Lepeophtheirus</taxon>
    </lineage>
</organism>
<feature type="transmembrane region" description="Helical" evidence="1">
    <location>
        <begin position="26"/>
        <end position="43"/>
    </location>
</feature>
<protein>
    <submittedName>
        <fullName evidence="2">Uncharacterized protein</fullName>
    </submittedName>
</protein>
<evidence type="ECO:0000313" key="2">
    <source>
        <dbReference type="EMBL" id="CDW36239.1"/>
    </source>
</evidence>
<accession>A0A0K2UDA8</accession>
<dbReference type="EMBL" id="HACA01018878">
    <property type="protein sequence ID" value="CDW36239.1"/>
    <property type="molecule type" value="Transcribed_RNA"/>
</dbReference>
<keyword evidence="1" id="KW-0472">Membrane</keyword>
<dbReference type="AlphaFoldDB" id="A0A0K2UDA8"/>
<sequence length="65" mass="7306">MEFIPSIYRICSTSIVSNELFDQNDVTFILILLSFIIIMFNPINPSIFEGGVRESTGCGSEERSN</sequence>
<keyword evidence="1" id="KW-0812">Transmembrane</keyword>